<protein>
    <submittedName>
        <fullName evidence="2">Uncharacterized protein</fullName>
    </submittedName>
</protein>
<dbReference type="AlphaFoldDB" id="A0A8D2LHM4"/>
<name>A0A8D2LHM4_VARKO</name>
<evidence type="ECO:0000256" key="1">
    <source>
        <dbReference type="SAM" id="MobiDB-lite"/>
    </source>
</evidence>
<feature type="compositionally biased region" description="Polar residues" evidence="1">
    <location>
        <begin position="1"/>
        <end position="10"/>
    </location>
</feature>
<dbReference type="Ensembl" id="ENSVKKT00000023309.1">
    <property type="protein sequence ID" value="ENSVKKP00000022746.1"/>
    <property type="gene ID" value="ENSVKKG00000015110.1"/>
</dbReference>
<dbReference type="Proteomes" id="UP000694545">
    <property type="component" value="Unplaced"/>
</dbReference>
<accession>A0A8D2LHM4</accession>
<evidence type="ECO:0000313" key="3">
    <source>
        <dbReference type="Proteomes" id="UP000694545"/>
    </source>
</evidence>
<feature type="region of interest" description="Disordered" evidence="1">
    <location>
        <begin position="1"/>
        <end position="23"/>
    </location>
</feature>
<reference evidence="2" key="1">
    <citation type="submission" date="2025-08" db="UniProtKB">
        <authorList>
            <consortium name="Ensembl"/>
        </authorList>
    </citation>
    <scope>IDENTIFICATION</scope>
</reference>
<organism evidence="2 3">
    <name type="scientific">Varanus komodoensis</name>
    <name type="common">Komodo dragon</name>
    <dbReference type="NCBI Taxonomy" id="61221"/>
    <lineage>
        <taxon>Eukaryota</taxon>
        <taxon>Metazoa</taxon>
        <taxon>Chordata</taxon>
        <taxon>Craniata</taxon>
        <taxon>Vertebrata</taxon>
        <taxon>Euteleostomi</taxon>
        <taxon>Lepidosauria</taxon>
        <taxon>Squamata</taxon>
        <taxon>Bifurcata</taxon>
        <taxon>Unidentata</taxon>
        <taxon>Episquamata</taxon>
        <taxon>Toxicofera</taxon>
        <taxon>Anguimorpha</taxon>
        <taxon>Paleoanguimorpha</taxon>
        <taxon>Varanoidea</taxon>
        <taxon>Varanidae</taxon>
        <taxon>Varanus</taxon>
    </lineage>
</organism>
<sequence length="59" mass="6280">MSLKAVNTENVSDDVVSESSGLPLVSPEALKSSILCPSQKENVPPKGIVKPRKVRYCPG</sequence>
<reference evidence="2" key="2">
    <citation type="submission" date="2025-09" db="UniProtKB">
        <authorList>
            <consortium name="Ensembl"/>
        </authorList>
    </citation>
    <scope>IDENTIFICATION</scope>
</reference>
<proteinExistence type="predicted"/>
<evidence type="ECO:0000313" key="2">
    <source>
        <dbReference type="Ensembl" id="ENSVKKP00000022746.1"/>
    </source>
</evidence>
<keyword evidence="3" id="KW-1185">Reference proteome</keyword>